<feature type="region of interest" description="Disordered" evidence="4">
    <location>
        <begin position="1827"/>
        <end position="1850"/>
    </location>
</feature>
<feature type="transmembrane region" description="Helical" evidence="5">
    <location>
        <begin position="398"/>
        <end position="421"/>
    </location>
</feature>
<evidence type="ECO:0000256" key="4">
    <source>
        <dbReference type="SAM" id="MobiDB-lite"/>
    </source>
</evidence>
<comment type="caution">
    <text evidence="7">The sequence shown here is derived from an EMBL/GenBank/DDBJ whole genome shotgun (WGS) entry which is preliminary data.</text>
</comment>
<dbReference type="GO" id="GO:0022857">
    <property type="term" value="F:transmembrane transporter activity"/>
    <property type="evidence" value="ECO:0007669"/>
    <property type="project" value="InterPro"/>
</dbReference>
<feature type="transmembrane region" description="Helical" evidence="5">
    <location>
        <begin position="363"/>
        <end position="386"/>
    </location>
</feature>
<feature type="domain" description="Major facilitator superfamily (MFS) profile" evidence="6">
    <location>
        <begin position="69"/>
        <end position="459"/>
    </location>
</feature>
<feature type="transmembrane region" description="Helical" evidence="5">
    <location>
        <begin position="338"/>
        <end position="357"/>
    </location>
</feature>
<dbReference type="Gene3D" id="1.25.40.20">
    <property type="entry name" value="Ankyrin repeat-containing domain"/>
    <property type="match status" value="4"/>
</dbReference>
<feature type="transmembrane region" description="Helical" evidence="5">
    <location>
        <begin position="196"/>
        <end position="216"/>
    </location>
</feature>
<feature type="transmembrane region" description="Helical" evidence="5">
    <location>
        <begin position="307"/>
        <end position="326"/>
    </location>
</feature>
<evidence type="ECO:0000313" key="8">
    <source>
        <dbReference type="Proteomes" id="UP001140511"/>
    </source>
</evidence>
<keyword evidence="8" id="KW-1185">Reference proteome</keyword>
<dbReference type="InterPro" id="IPR002110">
    <property type="entry name" value="Ankyrin_rpt"/>
</dbReference>
<keyword evidence="5" id="KW-0812">Transmembrane</keyword>
<dbReference type="Pfam" id="PF07690">
    <property type="entry name" value="MFS_1"/>
    <property type="match status" value="1"/>
</dbReference>
<dbReference type="InterPro" id="IPR011701">
    <property type="entry name" value="MFS"/>
</dbReference>
<dbReference type="SUPFAM" id="SSF103473">
    <property type="entry name" value="MFS general substrate transporter"/>
    <property type="match status" value="1"/>
</dbReference>
<sequence>MLASTSSPTDTAETNKKMEFKEDPDSRSHKGSNTEGSGTGEQIVLANLDLEAAPKPPPPSDFPEGGLEAWLVVLGGWCALFCTFGLINCVGVFEEYYVSDPLKEYSSSVVSWILSVLIFLMIFCGAIFGLIFDNYGPRWLLWGGSVTYIFGLMMTSLSKEYYQFFLAQAIVSAIGSSAVFNACMSSIVSWFLRRRAAAYGVMVSGSSVGGVVLPIMMNKLIIKIGFPWMMRTLGFMFMLLLGIACLTVKSRLPPRPRRFVLREYAKHLKDIRLVTTTAASFFFYMGMFLPFNYVILQAQNAGFSPKLVPYLIPILNAMSIFGRILPGVVADKMGRFNVMIIITFISAISCLAIWIPVKSVAGIIVFVIIFGFSSGGVISLGPTLVAQISDIRHIGTRVGVAFSIQAIGALIGSPIGGAIVSSQHGDYLGLQLFCGLSMMMGCFIFIWARFTLVGFKWTKAFMNAYLYSLSMNPLLLGSDIAALNSAVAAAISTTFKYASSVTHAKKEQKEFLDELCALKIPLDKLLSAISNTNGSSPDCSDVAKALGPQLSRCKMDAEKWQRMIERNIDSKKGKIIWPFRKPELEKMIQKLKEYQVVFNNALAIDMWNSMALIYSKVSTLSEIQEKHHRDEKSNKVIDWLAKCSGDYQAKNDQIKETMVPDTGFWFLRLPELQGFMQHGNDEYRLLWCHGLPGAGKSHLACRMIETLEETFKNDPSSAVLYWYFDYRYPQERTLILSSFLMQLIGQIQTLPTTIVELYENKGKGRGNDTGPDTSVLMREIDALLRKFKQSFVVLDAMDECIESFQNEALEIVNHLQNIGARILITSRQTDPEKTFSGWIPVEIKAHTEDIRLLIDDNLARGRYKVMQNNELKEEVIETIVSKADGMFLWASFQLKEVLKRLTPTRIRAVLQNLPETISEYFGGIMSRIADNDFALRTLLWLVYTKEQLNFDALSHGLSVELGEGMLNDIDRDNIPDIEDLVDVCCGLIVSDGENNLQLAHFSIQEYLKSNPQVFGSAIDPDLYIARVCLRYLSMDVFETKCAYGDKTFGDRIRNYPLLQYAAKRWRWHVPYEIKSAEAEMEILESEILFLYSDEGLFQNYINAYDPWITRQTLLPGMVEPYFYEVRGSRLYNAVELQLRGVLCHLLKENEFRSLGGNERATLLMRAVRDNKKDLVDILLKAGIVPSIKGYDPEASEWNIFRHATNGPSRRQDSTDSLRKDKVFYKELYPSTLTIIMGYRDIFEMLIDKDNLDVIGDILTRAVEDEDNGHRIVANMLREYPVIDHKHPIYVGIMKKKGWELYFPKREMHLEQEREILLAKKRRMLQVLLDARPQLDNTDGLLDKLLPYVISYLPENYVTTFLNKGAGRDAGEDSSMALLEAINQKDEQLVISLVDRGAKVCARVFQKAVWNRMNHLVTYMLDKGYDASAKNKDVSVTTAICKRHIDTLQLLLSRGANVESIGEYEDRTALHIAVREDATVTRILLENGANPNAHSVRSGTPLAIASFYDNEPVIELLIKYKADINCVGVPKYGSALSAIGPRDNISVIKMLLDRGADPMRKNYKQEYPLEEAVYHGRDDIVQLFLEYGATLDARGRRGSILHAAAASKKEGMVQIMLDLGAKVKEYPDKFGSILQWARPEDYRLLIENGVKTNPPISGHRYGTTIQAAISRITDSSADQMKIQEKIAEAIGFLVEETGDDINTTGGFYGSALQAASSKGYVHLVEMLLRNGALINAKGGRCGTALQAASYHGHVSVVYWLLENGADVNQMGGLYGTALQAAAFNGHEDVAELLLERGADINLEGGKVRKLLLSRGAVDHGLEYTYNSADDSDNYDRSSDRFNSDEDEEESV</sequence>
<dbReference type="PROSITE" id="PS50088">
    <property type="entry name" value="ANK_REPEAT"/>
    <property type="match status" value="4"/>
</dbReference>
<dbReference type="InterPro" id="IPR036259">
    <property type="entry name" value="MFS_trans_sf"/>
</dbReference>
<dbReference type="PROSITE" id="PS50850">
    <property type="entry name" value="MFS"/>
    <property type="match status" value="1"/>
</dbReference>
<dbReference type="Gene3D" id="1.20.1250.20">
    <property type="entry name" value="MFS general substrate transporter like domains"/>
    <property type="match status" value="2"/>
</dbReference>
<keyword evidence="2" id="KW-0677">Repeat</keyword>
<feature type="transmembrane region" description="Helical" evidence="5">
    <location>
        <begin position="69"/>
        <end position="93"/>
    </location>
</feature>
<dbReference type="Pfam" id="PF12796">
    <property type="entry name" value="Ank_2"/>
    <property type="match status" value="3"/>
</dbReference>
<accession>A0A9W9BFG1</accession>
<feature type="region of interest" description="Disordered" evidence="4">
    <location>
        <begin position="1"/>
        <end position="39"/>
    </location>
</feature>
<dbReference type="PANTHER" id="PTHR10039:SF15">
    <property type="entry name" value="NACHT DOMAIN-CONTAINING PROTEIN"/>
    <property type="match status" value="1"/>
</dbReference>
<feature type="transmembrane region" description="Helical" evidence="5">
    <location>
        <begin position="164"/>
        <end position="184"/>
    </location>
</feature>
<feature type="compositionally biased region" description="Basic and acidic residues" evidence="4">
    <location>
        <begin position="13"/>
        <end position="28"/>
    </location>
</feature>
<comment type="subcellular location">
    <subcellularLocation>
        <location evidence="1">Membrane</location>
        <topology evidence="1">Multi-pass membrane protein</topology>
    </subcellularLocation>
</comment>
<dbReference type="SUPFAM" id="SSF48403">
    <property type="entry name" value="Ankyrin repeat"/>
    <property type="match status" value="2"/>
</dbReference>
<evidence type="ECO:0000256" key="1">
    <source>
        <dbReference type="ARBA" id="ARBA00004141"/>
    </source>
</evidence>
<dbReference type="PROSITE" id="PS50297">
    <property type="entry name" value="ANK_REP_REGION"/>
    <property type="match status" value="2"/>
</dbReference>
<evidence type="ECO:0000256" key="3">
    <source>
        <dbReference type="PROSITE-ProRule" id="PRU00023"/>
    </source>
</evidence>
<dbReference type="InterPro" id="IPR027417">
    <property type="entry name" value="P-loop_NTPase"/>
</dbReference>
<dbReference type="CDD" id="cd17352">
    <property type="entry name" value="MFS_MCT_SLC16"/>
    <property type="match status" value="1"/>
</dbReference>
<feature type="repeat" description="ANK" evidence="3">
    <location>
        <begin position="1709"/>
        <end position="1738"/>
    </location>
</feature>
<feature type="repeat" description="ANK" evidence="3">
    <location>
        <begin position="1563"/>
        <end position="1595"/>
    </location>
</feature>
<dbReference type="InterPro" id="IPR020846">
    <property type="entry name" value="MFS_dom"/>
</dbReference>
<dbReference type="SMART" id="SM00248">
    <property type="entry name" value="ANK"/>
    <property type="match status" value="10"/>
</dbReference>
<feature type="compositionally biased region" description="Polar residues" evidence="4">
    <location>
        <begin position="1"/>
        <end position="12"/>
    </location>
</feature>
<keyword evidence="3" id="KW-0040">ANK repeat</keyword>
<keyword evidence="5" id="KW-0472">Membrane</keyword>
<keyword evidence="5" id="KW-1133">Transmembrane helix</keyword>
<dbReference type="Gene3D" id="3.40.50.300">
    <property type="entry name" value="P-loop containing nucleotide triphosphate hydrolases"/>
    <property type="match status" value="1"/>
</dbReference>
<feature type="repeat" description="ANK" evidence="3">
    <location>
        <begin position="1739"/>
        <end position="1771"/>
    </location>
</feature>
<dbReference type="GO" id="GO:0016020">
    <property type="term" value="C:membrane"/>
    <property type="evidence" value="ECO:0007669"/>
    <property type="project" value="UniProtKB-SubCell"/>
</dbReference>
<protein>
    <submittedName>
        <fullName evidence="7">Ankyrin repeats (3 copies) domain-containing protein</fullName>
    </submittedName>
</protein>
<evidence type="ECO:0000256" key="2">
    <source>
        <dbReference type="ARBA" id="ARBA00022737"/>
    </source>
</evidence>
<feature type="repeat" description="ANK" evidence="3">
    <location>
        <begin position="1775"/>
        <end position="1804"/>
    </location>
</feature>
<evidence type="ECO:0000256" key="5">
    <source>
        <dbReference type="SAM" id="Phobius"/>
    </source>
</evidence>
<dbReference type="RefSeq" id="XP_056031206.1">
    <property type="nucleotide sequence ID" value="XM_056170314.1"/>
</dbReference>
<dbReference type="InterPro" id="IPR056884">
    <property type="entry name" value="NPHP3-like_N"/>
</dbReference>
<reference evidence="7" key="1">
    <citation type="submission" date="2022-09" db="EMBL/GenBank/DDBJ databases">
        <title>Chromosome-level assembly of Trichoderma breve T069, a fungus used in development of biopesticide product.</title>
        <authorList>
            <person name="Lin R."/>
            <person name="Liu T."/>
        </authorList>
    </citation>
    <scope>NUCLEOTIDE SEQUENCE</scope>
    <source>
        <strain evidence="7">T069</strain>
    </source>
</reference>
<evidence type="ECO:0000313" key="7">
    <source>
        <dbReference type="EMBL" id="KAJ4862150.1"/>
    </source>
</evidence>
<gene>
    <name evidence="7" type="ORF">T069G_03104</name>
</gene>
<dbReference type="PANTHER" id="PTHR10039">
    <property type="entry name" value="AMELOGENIN"/>
    <property type="match status" value="1"/>
</dbReference>
<feature type="transmembrane region" description="Helical" evidence="5">
    <location>
        <begin position="464"/>
        <end position="491"/>
    </location>
</feature>
<dbReference type="GeneID" id="80865002"/>
<feature type="transmembrane region" description="Helical" evidence="5">
    <location>
        <begin position="139"/>
        <end position="158"/>
    </location>
</feature>
<feature type="transmembrane region" description="Helical" evidence="5">
    <location>
        <begin position="228"/>
        <end position="252"/>
    </location>
</feature>
<organism evidence="7 8">
    <name type="scientific">Trichoderma breve</name>
    <dbReference type="NCBI Taxonomy" id="2034170"/>
    <lineage>
        <taxon>Eukaryota</taxon>
        <taxon>Fungi</taxon>
        <taxon>Dikarya</taxon>
        <taxon>Ascomycota</taxon>
        <taxon>Pezizomycotina</taxon>
        <taxon>Sordariomycetes</taxon>
        <taxon>Hypocreomycetidae</taxon>
        <taxon>Hypocreales</taxon>
        <taxon>Hypocreaceae</taxon>
        <taxon>Trichoderma</taxon>
    </lineage>
</organism>
<dbReference type="SUPFAM" id="SSF52540">
    <property type="entry name" value="P-loop containing nucleoside triphosphate hydrolases"/>
    <property type="match status" value="1"/>
</dbReference>
<dbReference type="Pfam" id="PF24883">
    <property type="entry name" value="NPHP3_N"/>
    <property type="match status" value="1"/>
</dbReference>
<name>A0A9W9BFG1_9HYPO</name>
<feature type="transmembrane region" description="Helical" evidence="5">
    <location>
        <begin position="113"/>
        <end position="132"/>
    </location>
</feature>
<feature type="transmembrane region" description="Helical" evidence="5">
    <location>
        <begin position="427"/>
        <end position="452"/>
    </location>
</feature>
<proteinExistence type="predicted"/>
<feature type="compositionally biased region" description="Basic and acidic residues" evidence="4">
    <location>
        <begin position="1832"/>
        <end position="1842"/>
    </location>
</feature>
<dbReference type="EMBL" id="JAOPEN010000002">
    <property type="protein sequence ID" value="KAJ4862150.1"/>
    <property type="molecule type" value="Genomic_DNA"/>
</dbReference>
<evidence type="ECO:0000259" key="6">
    <source>
        <dbReference type="PROSITE" id="PS50850"/>
    </source>
</evidence>
<dbReference type="Proteomes" id="UP001140511">
    <property type="component" value="Unassembled WGS sequence"/>
</dbReference>
<feature type="transmembrane region" description="Helical" evidence="5">
    <location>
        <begin position="273"/>
        <end position="295"/>
    </location>
</feature>
<dbReference type="InterPro" id="IPR036770">
    <property type="entry name" value="Ankyrin_rpt-contain_sf"/>
</dbReference>